<keyword evidence="2" id="KW-0808">Transferase</keyword>
<dbReference type="InterPro" id="IPR011009">
    <property type="entry name" value="Kinase-like_dom_sf"/>
</dbReference>
<proteinExistence type="predicted"/>
<dbReference type="AlphaFoldDB" id="A0A6A5QHV6"/>
<evidence type="ECO:0000313" key="3">
    <source>
        <dbReference type="Proteomes" id="UP000800096"/>
    </source>
</evidence>
<dbReference type="GO" id="GO:0005524">
    <property type="term" value="F:ATP binding"/>
    <property type="evidence" value="ECO:0007669"/>
    <property type="project" value="InterPro"/>
</dbReference>
<reference evidence="2" key="1">
    <citation type="journal article" date="2020" name="Stud. Mycol.">
        <title>101 Dothideomycetes genomes: a test case for predicting lifestyles and emergence of pathogens.</title>
        <authorList>
            <person name="Haridas S."/>
            <person name="Albert R."/>
            <person name="Binder M."/>
            <person name="Bloem J."/>
            <person name="Labutti K."/>
            <person name="Salamov A."/>
            <person name="Andreopoulos B."/>
            <person name="Baker S."/>
            <person name="Barry K."/>
            <person name="Bills G."/>
            <person name="Bluhm B."/>
            <person name="Cannon C."/>
            <person name="Castanera R."/>
            <person name="Culley D."/>
            <person name="Daum C."/>
            <person name="Ezra D."/>
            <person name="Gonzalez J."/>
            <person name="Henrissat B."/>
            <person name="Kuo A."/>
            <person name="Liang C."/>
            <person name="Lipzen A."/>
            <person name="Lutzoni F."/>
            <person name="Magnuson J."/>
            <person name="Mondo S."/>
            <person name="Nolan M."/>
            <person name="Ohm R."/>
            <person name="Pangilinan J."/>
            <person name="Park H.-J."/>
            <person name="Ramirez L."/>
            <person name="Alfaro M."/>
            <person name="Sun H."/>
            <person name="Tritt A."/>
            <person name="Yoshinaga Y."/>
            <person name="Zwiers L.-H."/>
            <person name="Turgeon B."/>
            <person name="Goodwin S."/>
            <person name="Spatafora J."/>
            <person name="Crous P."/>
            <person name="Grigoriev I."/>
        </authorList>
    </citation>
    <scope>NUCLEOTIDE SEQUENCE</scope>
    <source>
        <strain evidence="2">HMLAC05119</strain>
    </source>
</reference>
<protein>
    <submittedName>
        <fullName evidence="2">Kinase-like domain-containing protein</fullName>
    </submittedName>
</protein>
<gene>
    <name evidence="2" type="ORF">BDU57DRAFT_454598</name>
</gene>
<organism evidence="2 3">
    <name type="scientific">Ampelomyces quisqualis</name>
    <name type="common">Powdery mildew agent</name>
    <dbReference type="NCBI Taxonomy" id="50730"/>
    <lineage>
        <taxon>Eukaryota</taxon>
        <taxon>Fungi</taxon>
        <taxon>Dikarya</taxon>
        <taxon>Ascomycota</taxon>
        <taxon>Pezizomycotina</taxon>
        <taxon>Dothideomycetes</taxon>
        <taxon>Pleosporomycetidae</taxon>
        <taxon>Pleosporales</taxon>
        <taxon>Pleosporineae</taxon>
        <taxon>Phaeosphaeriaceae</taxon>
        <taxon>Ampelomyces</taxon>
    </lineage>
</organism>
<evidence type="ECO:0000259" key="1">
    <source>
        <dbReference type="PROSITE" id="PS50011"/>
    </source>
</evidence>
<dbReference type="GO" id="GO:0005737">
    <property type="term" value="C:cytoplasm"/>
    <property type="evidence" value="ECO:0007669"/>
    <property type="project" value="TreeGrafter"/>
</dbReference>
<dbReference type="PANTHER" id="PTHR23257">
    <property type="entry name" value="SERINE-THREONINE PROTEIN KINASE"/>
    <property type="match status" value="1"/>
</dbReference>
<dbReference type="PROSITE" id="PS50011">
    <property type="entry name" value="PROTEIN_KINASE_DOM"/>
    <property type="match status" value="1"/>
</dbReference>
<dbReference type="Pfam" id="PF00069">
    <property type="entry name" value="Pkinase"/>
    <property type="match status" value="1"/>
</dbReference>
<feature type="domain" description="Protein kinase" evidence="1">
    <location>
        <begin position="15"/>
        <end position="267"/>
    </location>
</feature>
<dbReference type="SUPFAM" id="SSF56112">
    <property type="entry name" value="Protein kinase-like (PK-like)"/>
    <property type="match status" value="1"/>
</dbReference>
<name>A0A6A5QHV6_AMPQU</name>
<sequence length="267" mass="30175">MSECEVVEYHHYCPKGVRRVLASGSSAFIGEVDHSTILKYPLEPGGDLSRLKHEYNILSLVGEHPRIITQKGFTDAGLYLERAANETIYKYLIESNHEPPTLQQRVAWSREVTEAVDYIHSKGVIHCDIQPTNILVDKDLHVKLADFQGNYVLESGELVAGWCGEPCRYFCPREDEFEANSKTNLFALGSTIHFIMTSHEVFPDIVGGEVGWQERINYRFANGIFPKDPHICNLITQKCWSCRYNSAGGVLDDIKAVEENLMSGQHD</sequence>
<dbReference type="InterPro" id="IPR050167">
    <property type="entry name" value="Ser_Thr_protein_kinase"/>
</dbReference>
<dbReference type="GO" id="GO:0004672">
    <property type="term" value="F:protein kinase activity"/>
    <property type="evidence" value="ECO:0007669"/>
    <property type="project" value="InterPro"/>
</dbReference>
<dbReference type="GO" id="GO:0007165">
    <property type="term" value="P:signal transduction"/>
    <property type="evidence" value="ECO:0007669"/>
    <property type="project" value="TreeGrafter"/>
</dbReference>
<keyword evidence="2" id="KW-0418">Kinase</keyword>
<dbReference type="OrthoDB" id="1668230at2759"/>
<evidence type="ECO:0000313" key="2">
    <source>
        <dbReference type="EMBL" id="KAF1914400.1"/>
    </source>
</evidence>
<keyword evidence="3" id="KW-1185">Reference proteome</keyword>
<dbReference type="Gene3D" id="1.10.510.10">
    <property type="entry name" value="Transferase(Phosphotransferase) domain 1"/>
    <property type="match status" value="1"/>
</dbReference>
<dbReference type="Proteomes" id="UP000800096">
    <property type="component" value="Unassembled WGS sequence"/>
</dbReference>
<dbReference type="InterPro" id="IPR000719">
    <property type="entry name" value="Prot_kinase_dom"/>
</dbReference>
<accession>A0A6A5QHV6</accession>
<dbReference type="EMBL" id="ML979137">
    <property type="protein sequence ID" value="KAF1914400.1"/>
    <property type="molecule type" value="Genomic_DNA"/>
</dbReference>